<reference evidence="3" key="2">
    <citation type="submission" date="2023-05" db="EMBL/GenBank/DDBJ databases">
        <authorList>
            <person name="Fouks B."/>
        </authorList>
    </citation>
    <scope>NUCLEOTIDE SEQUENCE</scope>
    <source>
        <strain evidence="3">Stay&amp;Tobe</strain>
        <tissue evidence="3">Testes</tissue>
    </source>
</reference>
<evidence type="ECO:0000256" key="1">
    <source>
        <dbReference type="ARBA" id="ARBA00010213"/>
    </source>
</evidence>
<sequence>MLLVVLLFLGASAEQQESPSTNLVVQQDTQSSLQTLQRLIHILQQCGIEEAKAMKRVNLSSSNITCNDGSPAGFYLHRSHGSRRWIVFLE</sequence>
<reference evidence="3" key="1">
    <citation type="journal article" date="2023" name="IScience">
        <title>Live-bearing cockroach genome reveals convergent evolutionary mechanisms linked to viviparity in insects and beyond.</title>
        <authorList>
            <person name="Fouks B."/>
            <person name="Harrison M.C."/>
            <person name="Mikhailova A.A."/>
            <person name="Marchal E."/>
            <person name="English S."/>
            <person name="Carruthers M."/>
            <person name="Jennings E.C."/>
            <person name="Chiamaka E.L."/>
            <person name="Frigard R.A."/>
            <person name="Pippel M."/>
            <person name="Attardo G.M."/>
            <person name="Benoit J.B."/>
            <person name="Bornberg-Bauer E."/>
            <person name="Tobe S.S."/>
        </authorList>
    </citation>
    <scope>NUCLEOTIDE SEQUENCE</scope>
    <source>
        <strain evidence="3">Stay&amp;Tobe</strain>
    </source>
</reference>
<dbReference type="Proteomes" id="UP001233999">
    <property type="component" value="Unassembled WGS sequence"/>
</dbReference>
<feature type="non-terminal residue" evidence="3">
    <location>
        <position position="90"/>
    </location>
</feature>
<dbReference type="InterPro" id="IPR004963">
    <property type="entry name" value="PAE/NOTUM"/>
</dbReference>
<name>A0AAD8A283_DIPPU</name>
<comment type="caution">
    <text evidence="3">The sequence shown here is derived from an EMBL/GenBank/DDBJ whole genome shotgun (WGS) entry which is preliminary data.</text>
</comment>
<dbReference type="Pfam" id="PF03283">
    <property type="entry name" value="PAE"/>
    <property type="match status" value="1"/>
</dbReference>
<feature type="signal peptide" evidence="2">
    <location>
        <begin position="1"/>
        <end position="15"/>
    </location>
</feature>
<comment type="similarity">
    <text evidence="1">Belongs to the pectinacetylesterase family. Notum subfamily.</text>
</comment>
<dbReference type="GO" id="GO:0016787">
    <property type="term" value="F:hydrolase activity"/>
    <property type="evidence" value="ECO:0007669"/>
    <property type="project" value="InterPro"/>
</dbReference>
<evidence type="ECO:0000313" key="3">
    <source>
        <dbReference type="EMBL" id="KAJ9591184.1"/>
    </source>
</evidence>
<dbReference type="EMBL" id="JASPKZ010003882">
    <property type="protein sequence ID" value="KAJ9591184.1"/>
    <property type="molecule type" value="Genomic_DNA"/>
</dbReference>
<evidence type="ECO:0000313" key="4">
    <source>
        <dbReference type="Proteomes" id="UP001233999"/>
    </source>
</evidence>
<keyword evidence="2" id="KW-0732">Signal</keyword>
<accession>A0AAD8A283</accession>
<keyword evidence="4" id="KW-1185">Reference proteome</keyword>
<evidence type="ECO:0000256" key="2">
    <source>
        <dbReference type="SAM" id="SignalP"/>
    </source>
</evidence>
<dbReference type="AlphaFoldDB" id="A0AAD8A283"/>
<protein>
    <submittedName>
        <fullName evidence="3">Uncharacterized protein</fullName>
    </submittedName>
</protein>
<organism evidence="3 4">
    <name type="scientific">Diploptera punctata</name>
    <name type="common">Pacific beetle cockroach</name>
    <dbReference type="NCBI Taxonomy" id="6984"/>
    <lineage>
        <taxon>Eukaryota</taxon>
        <taxon>Metazoa</taxon>
        <taxon>Ecdysozoa</taxon>
        <taxon>Arthropoda</taxon>
        <taxon>Hexapoda</taxon>
        <taxon>Insecta</taxon>
        <taxon>Pterygota</taxon>
        <taxon>Neoptera</taxon>
        <taxon>Polyneoptera</taxon>
        <taxon>Dictyoptera</taxon>
        <taxon>Blattodea</taxon>
        <taxon>Blaberoidea</taxon>
        <taxon>Blaberidae</taxon>
        <taxon>Diplopterinae</taxon>
        <taxon>Diploptera</taxon>
    </lineage>
</organism>
<gene>
    <name evidence="3" type="ORF">L9F63_002255</name>
</gene>
<proteinExistence type="inferred from homology"/>
<feature type="chain" id="PRO_5042063856" evidence="2">
    <location>
        <begin position="16"/>
        <end position="90"/>
    </location>
</feature>